<dbReference type="AlphaFoldDB" id="A0A409WK01"/>
<keyword evidence="2" id="KW-1185">Reference proteome</keyword>
<evidence type="ECO:0000313" key="1">
    <source>
        <dbReference type="EMBL" id="PPQ78822.1"/>
    </source>
</evidence>
<evidence type="ECO:0000313" key="2">
    <source>
        <dbReference type="Proteomes" id="UP000283269"/>
    </source>
</evidence>
<dbReference type="OrthoDB" id="2906986at2759"/>
<dbReference type="InParanoid" id="A0A409WK01"/>
<reference evidence="1 2" key="1">
    <citation type="journal article" date="2018" name="Evol. Lett.">
        <title>Horizontal gene cluster transfer increased hallucinogenic mushroom diversity.</title>
        <authorList>
            <person name="Reynolds H.T."/>
            <person name="Vijayakumar V."/>
            <person name="Gluck-Thaler E."/>
            <person name="Korotkin H.B."/>
            <person name="Matheny P.B."/>
            <person name="Slot J.C."/>
        </authorList>
    </citation>
    <scope>NUCLEOTIDE SEQUENCE [LARGE SCALE GENOMIC DNA]</scope>
    <source>
        <strain evidence="1 2">2631</strain>
    </source>
</reference>
<organism evidence="1 2">
    <name type="scientific">Psilocybe cyanescens</name>
    <dbReference type="NCBI Taxonomy" id="93625"/>
    <lineage>
        <taxon>Eukaryota</taxon>
        <taxon>Fungi</taxon>
        <taxon>Dikarya</taxon>
        <taxon>Basidiomycota</taxon>
        <taxon>Agaricomycotina</taxon>
        <taxon>Agaricomycetes</taxon>
        <taxon>Agaricomycetidae</taxon>
        <taxon>Agaricales</taxon>
        <taxon>Agaricineae</taxon>
        <taxon>Strophariaceae</taxon>
        <taxon>Psilocybe</taxon>
    </lineage>
</organism>
<comment type="caution">
    <text evidence="1">The sequence shown here is derived from an EMBL/GenBank/DDBJ whole genome shotgun (WGS) entry which is preliminary data.</text>
</comment>
<sequence length="460" mass="52591">MPQDQVSCQLPGEVLELFVDQVASFRNLVERRTTLQACSLVSLAFRNRSHHHLFSNVEFTQPSYSIPSKLFYRLRKFRDIVTSGLDLRMTSLLYHVQSFSLVMDGSVFDAYTTMNNEDLTTVLRMLCKYSKAIHTTTLLGSSMRIFWPYLTRDFREAFKELCRVPSMRTLHLENLCSVPATFLLGTKIRNVRLHLVTIFSPIPGLPAFNCLWDSVGQLHSVDIDHTFPFFIEEIIGSDIRTRNISLERSSEGVNLSSIKSLKYTLYQPDDFQRFMQIVLEIPSLERVCMIFSDLGSSGFHRVVGAQAPFDELPALRTLAIGHRSSISTGIRSPLLKVLDVLRSASISRTLESIELSFEVHSHPPWLRLTEFFPETKTWALFDKVLTHETFDSVTRVRLNLCYSTLQAQPWTFDEQFFAKRCRSFLAEVFPLLMGSKSKEIVVDVSVLPLGGELDMLVFST</sequence>
<dbReference type="Proteomes" id="UP000283269">
    <property type="component" value="Unassembled WGS sequence"/>
</dbReference>
<dbReference type="EMBL" id="NHYD01003406">
    <property type="protein sequence ID" value="PPQ78822.1"/>
    <property type="molecule type" value="Genomic_DNA"/>
</dbReference>
<name>A0A409WK01_PSICY</name>
<evidence type="ECO:0008006" key="3">
    <source>
        <dbReference type="Google" id="ProtNLM"/>
    </source>
</evidence>
<protein>
    <recommendedName>
        <fullName evidence="3">F-box domain-containing protein</fullName>
    </recommendedName>
</protein>
<gene>
    <name evidence="1" type="ORF">CVT25_010691</name>
</gene>
<proteinExistence type="predicted"/>
<accession>A0A409WK01</accession>